<dbReference type="PANTHER" id="PTHR12599:SF0">
    <property type="entry name" value="PTERIN-4-ALPHA-CARBINOLAMINE DEHYDRATASE"/>
    <property type="match status" value="1"/>
</dbReference>
<dbReference type="GO" id="GO:0005730">
    <property type="term" value="C:nucleolus"/>
    <property type="evidence" value="ECO:0007669"/>
    <property type="project" value="UniProtKB-SubCell"/>
</dbReference>
<keyword evidence="7" id="KW-0804">Transcription</keyword>
<evidence type="ECO:0000256" key="3">
    <source>
        <dbReference type="ARBA" id="ARBA00006472"/>
    </source>
</evidence>
<keyword evidence="14" id="KW-1185">Reference proteome</keyword>
<evidence type="ECO:0000256" key="9">
    <source>
        <dbReference type="ARBA" id="ARBA00023242"/>
    </source>
</evidence>
<accession>A0A151WHQ1</accession>
<dbReference type="GO" id="GO:0008124">
    <property type="term" value="F:4-alpha-hydroxytetrahydrobiopterin dehydratase activity"/>
    <property type="evidence" value="ECO:0007669"/>
    <property type="project" value="UniProtKB-EC"/>
</dbReference>
<dbReference type="AlphaFoldDB" id="A0A151WHQ1"/>
<dbReference type="InterPro" id="IPR009668">
    <property type="entry name" value="RNA_pol-assoc_fac_A49-like"/>
</dbReference>
<dbReference type="SUPFAM" id="SSF55248">
    <property type="entry name" value="PCD-like"/>
    <property type="match status" value="1"/>
</dbReference>
<evidence type="ECO:0000256" key="11">
    <source>
        <dbReference type="ARBA" id="ARBA00031023"/>
    </source>
</evidence>
<keyword evidence="8" id="KW-0456">Lyase</keyword>
<evidence type="ECO:0000256" key="6">
    <source>
        <dbReference type="ARBA" id="ARBA00022478"/>
    </source>
</evidence>
<dbReference type="Pfam" id="PF06870">
    <property type="entry name" value="RNA_pol_I_A49"/>
    <property type="match status" value="2"/>
</dbReference>
<evidence type="ECO:0000313" key="13">
    <source>
        <dbReference type="EMBL" id="KYQ47366.1"/>
    </source>
</evidence>
<keyword evidence="12" id="KW-0175">Coiled coil</keyword>
<comment type="similarity">
    <text evidence="3">Belongs to the pterin-4-alpha-carbinolamine dehydratase family.</text>
</comment>
<dbReference type="CDD" id="cd00914">
    <property type="entry name" value="PCD_DCoH_subfamily_b"/>
    <property type="match status" value="1"/>
</dbReference>
<keyword evidence="6" id="KW-0240">DNA-directed RNA polymerase</keyword>
<evidence type="ECO:0000256" key="1">
    <source>
        <dbReference type="ARBA" id="ARBA00001554"/>
    </source>
</evidence>
<evidence type="ECO:0000256" key="8">
    <source>
        <dbReference type="ARBA" id="ARBA00023239"/>
    </source>
</evidence>
<dbReference type="Pfam" id="PF01329">
    <property type="entry name" value="Pterin_4a"/>
    <property type="match status" value="1"/>
</dbReference>
<evidence type="ECO:0000256" key="4">
    <source>
        <dbReference type="ARBA" id="ARBA00009430"/>
    </source>
</evidence>
<feature type="coiled-coil region" evidence="12">
    <location>
        <begin position="129"/>
        <end position="156"/>
    </location>
</feature>
<dbReference type="InterPro" id="IPR001533">
    <property type="entry name" value="Pterin_deHydtase"/>
</dbReference>
<dbReference type="PANTHER" id="PTHR12599">
    <property type="entry name" value="PTERIN-4-ALPHA-CARBINOLAMINE DEHYDRATASE"/>
    <property type="match status" value="1"/>
</dbReference>
<dbReference type="Gene3D" id="3.30.1360.20">
    <property type="entry name" value="Transcriptional coactivator/pterin dehydratase"/>
    <property type="match status" value="1"/>
</dbReference>
<dbReference type="GO" id="GO:0003677">
    <property type="term" value="F:DNA binding"/>
    <property type="evidence" value="ECO:0007669"/>
    <property type="project" value="InterPro"/>
</dbReference>
<dbReference type="NCBIfam" id="NF002018">
    <property type="entry name" value="PRK00823.1-3"/>
    <property type="match status" value="1"/>
</dbReference>
<dbReference type="NCBIfam" id="NF002020">
    <property type="entry name" value="PRK00823.1-5"/>
    <property type="match status" value="1"/>
</dbReference>
<dbReference type="STRING" id="64791.A0A151WHQ1"/>
<sequence length="408" mass="47042">MKQLAIIEDVIVQSNKIQPIIVNFQNGELKDEEVKEISCGLYREQKDNKTVLALSNGHIVYKGYRPDCKKESTRTMLVLHNKRTGKVRLFEAERWEVAPVLEKLDDEDNNNDIDHKITVLNKQFGSKKIKRRTEQFERLKINVENVKEQLEQTVASIVCMFLCSHRKAEFFKHSLRIIQSDSDKVNKVALLLYIEMINQWFATKMMRKRDIVVCSISGEVNQHIIDMYSVSGPNGRTRPNFMTDKGLVHSLILALTISNFTLDLEMFRLMFKKRTSLKKLMGLTRLIGAVSSKENKKIILLKVPMPPPIKLSPEEREQNLSPLLSTGWTVQAKRDAIYKEFVFKNFNEAFGFMSRVALQAEKMDHHPEWFNVYNKVNITLSSHDVNGLSQRDVKLATFIDKVAAPTGN</sequence>
<comment type="similarity">
    <text evidence="4">Belongs to the eukaryotic RPA49/POLR1E RNA polymerase subunit family.</text>
</comment>
<protein>
    <recommendedName>
        <fullName evidence="5">4a-hydroxytetrahydrobiopterin dehydratase</fullName>
        <ecNumber evidence="5">4.2.1.96</ecNumber>
    </recommendedName>
    <alternativeName>
        <fullName evidence="10">4-alpha-hydroxy-tetrahydropterin dehydratase</fullName>
    </alternativeName>
    <alternativeName>
        <fullName evidence="11">Pterin carbinolamine dehydratase</fullName>
    </alternativeName>
</protein>
<name>A0A151WHQ1_9HYME</name>
<dbReference type="HAMAP" id="MF_00434">
    <property type="entry name" value="Pterin_4_alpha"/>
    <property type="match status" value="1"/>
</dbReference>
<comment type="catalytic activity">
    <reaction evidence="1">
        <text>(4aS,6R)-4a-hydroxy-L-erythro-5,6,7,8-tetrahydrobiopterin = (6R)-L-erythro-6,7-dihydrobiopterin + H2O</text>
        <dbReference type="Rhea" id="RHEA:11920"/>
        <dbReference type="ChEBI" id="CHEBI:15377"/>
        <dbReference type="ChEBI" id="CHEBI:15642"/>
        <dbReference type="ChEBI" id="CHEBI:43120"/>
        <dbReference type="EC" id="4.2.1.96"/>
    </reaction>
</comment>
<comment type="subcellular location">
    <subcellularLocation>
        <location evidence="2">Nucleus</location>
        <location evidence="2">Nucleolus</location>
    </subcellularLocation>
</comment>
<keyword evidence="9" id="KW-0539">Nucleus</keyword>
<evidence type="ECO:0000313" key="14">
    <source>
        <dbReference type="Proteomes" id="UP000075809"/>
    </source>
</evidence>
<evidence type="ECO:0000256" key="7">
    <source>
        <dbReference type="ARBA" id="ARBA00023163"/>
    </source>
</evidence>
<dbReference type="EMBL" id="KQ983112">
    <property type="protein sequence ID" value="KYQ47366.1"/>
    <property type="molecule type" value="Genomic_DNA"/>
</dbReference>
<reference evidence="13 14" key="1">
    <citation type="submission" date="2015-09" db="EMBL/GenBank/DDBJ databases">
        <title>Trachymyrmex zeteki WGS genome.</title>
        <authorList>
            <person name="Nygaard S."/>
            <person name="Hu H."/>
            <person name="Boomsma J."/>
            <person name="Zhang G."/>
        </authorList>
    </citation>
    <scope>NUCLEOTIDE SEQUENCE [LARGE SCALE GENOMIC DNA]</scope>
    <source>
        <strain evidence="13">Tzet28-1</strain>
        <tissue evidence="13">Whole body</tissue>
    </source>
</reference>
<gene>
    <name evidence="13" type="ORF">ALC60_13623</name>
</gene>
<dbReference type="GO" id="GO:0000428">
    <property type="term" value="C:DNA-directed RNA polymerase complex"/>
    <property type="evidence" value="ECO:0007669"/>
    <property type="project" value="UniProtKB-KW"/>
</dbReference>
<proteinExistence type="inferred from homology"/>
<dbReference type="Proteomes" id="UP000075809">
    <property type="component" value="Unassembled WGS sequence"/>
</dbReference>
<dbReference type="EC" id="4.2.1.96" evidence="5"/>
<dbReference type="GO" id="GO:0006729">
    <property type="term" value="P:tetrahydrobiopterin biosynthetic process"/>
    <property type="evidence" value="ECO:0007669"/>
    <property type="project" value="InterPro"/>
</dbReference>
<evidence type="ECO:0000256" key="12">
    <source>
        <dbReference type="SAM" id="Coils"/>
    </source>
</evidence>
<dbReference type="FunFam" id="3.30.1360.20:FF:000001">
    <property type="entry name" value="Pterin-4-alpha-carbinolamine dehydratase 2"/>
    <property type="match status" value="1"/>
</dbReference>
<evidence type="ECO:0000256" key="10">
    <source>
        <dbReference type="ARBA" id="ARBA00030497"/>
    </source>
</evidence>
<dbReference type="GO" id="GO:0006351">
    <property type="term" value="P:DNA-templated transcription"/>
    <property type="evidence" value="ECO:0007669"/>
    <property type="project" value="InterPro"/>
</dbReference>
<evidence type="ECO:0000256" key="2">
    <source>
        <dbReference type="ARBA" id="ARBA00004604"/>
    </source>
</evidence>
<organism evidence="13 14">
    <name type="scientific">Mycetomoellerius zeteki</name>
    <dbReference type="NCBI Taxonomy" id="64791"/>
    <lineage>
        <taxon>Eukaryota</taxon>
        <taxon>Metazoa</taxon>
        <taxon>Ecdysozoa</taxon>
        <taxon>Arthropoda</taxon>
        <taxon>Hexapoda</taxon>
        <taxon>Insecta</taxon>
        <taxon>Pterygota</taxon>
        <taxon>Neoptera</taxon>
        <taxon>Endopterygota</taxon>
        <taxon>Hymenoptera</taxon>
        <taxon>Apocrita</taxon>
        <taxon>Aculeata</taxon>
        <taxon>Formicoidea</taxon>
        <taxon>Formicidae</taxon>
        <taxon>Myrmicinae</taxon>
        <taxon>Mycetomoellerius</taxon>
    </lineage>
</organism>
<evidence type="ECO:0000256" key="5">
    <source>
        <dbReference type="ARBA" id="ARBA00013252"/>
    </source>
</evidence>
<dbReference type="InterPro" id="IPR036428">
    <property type="entry name" value="PCD_sf"/>
</dbReference>